<dbReference type="PANTHER" id="PTHR33490">
    <property type="entry name" value="BLR5614 PROTEIN-RELATED"/>
    <property type="match status" value="1"/>
</dbReference>
<gene>
    <name evidence="2" type="ORF">F6R98_11995</name>
</gene>
<sequence>MAIHVNIEHTTRYRYDRPVSLSPHLIRLRPAPHTRTPIHHYRLDISGGDHQTYWQQDPFGNFIARAVFSGKLTELTVAVVLTAELTVINPFDFFVEKYAESYPFQYDALLVQELAPYFEVTEDGPLLTRWVASIAREPCAIVTFLVELNSRLQQAINYTIRLDPGIQSCETTLEKALGSCRDTSWLLVQILRHIGLAARFVSGYLVQLTADQSALDGPSGTDRDFTDLHAWVEVYIPGAGWVGLDPTSGLFAGEGHIPLSCTPDPVSAAPIVGFSDPCEVDFEYDNRVIRSHEDPRVTRPYSDAQWTEIRRVGEQVDEVLLSRDVRLTMGGEPTFVSIDDMESAEWTTEALGGHKFERACELLRRLSPAYAAQRALLHHGQGKWYPGEPLPRWALGCFWSTDAQPLWQEPALLADATRDYRLTTEHARRFADALAQQLHVPRGFIVSAYEDWLYYLWRESNEPGNYNPISIDGAPQYRDDLSLALARGLDEATGFALPLRWDDMSSGWQSGQWAFSSDRLYLTPGSSPMGLRLPWEQLLPVSSFETERLVMRQEVLAQSGRSPSQFNYPDGVRPRLEEWRITPEFVHAALCMEARQGRLYIFMPPAATLARYRMLLNAVEHTAAQLDIPVIIEGYEPPFDPALRSFKVTPDPGVIEVNIHPSRSWAELERTTTILYEEARLSRLAAEKFMLDGKHTGTGGGNHVTLGGATVADSPLLRRPDLLRSLLTYWQHHPALSYLFSGSFIGPTSQAPRVDEQGSRVLDDLELALEEMEKHAAPWITDRVLRNLLVDLAGNTHRAEFSIDKLFSPDSATGKLGILEFRGFEMPPHPQMSLAQMSLIRALVARFWEQPYRHKLVRWGTALHDRFMLPHFVWSDFSGVISELNEAGFPFELQWYAPFFEFRFPVFGRLQAGSMELELRMALEPWPVLGSDDSARQARGVDSSLERLQIKCSGLDKERFLVACNGRRLPLQATGVTGEYVAGVRYKAWPSIAGLHPTLPVDAPLTFDVFDKKLGRVVHGCVYHVAHPGGLAYDAFPVNAYEAETRRASRFADWGHTISDTAHLFSGREPSDEAPNAAFPCTLDLRSPI</sequence>
<dbReference type="Gene3D" id="3.10.620.30">
    <property type="match status" value="1"/>
</dbReference>
<reference evidence="2 3" key="1">
    <citation type="submission" date="2019-09" db="EMBL/GenBank/DDBJ databases">
        <title>Ecophysiology of the spiral-shaped methanotroph Methylospira mobilis as revealed by the complete genome sequence.</title>
        <authorList>
            <person name="Oshkin I.Y."/>
            <person name="Dedysh S.N."/>
            <person name="Miroshnikov K."/>
            <person name="Danilova O.V."/>
            <person name="Hakobyan A."/>
            <person name="Liesack W."/>
        </authorList>
    </citation>
    <scope>NUCLEOTIDE SEQUENCE [LARGE SCALE GENOMIC DNA]</scope>
    <source>
        <strain evidence="2 3">Shm1</strain>
    </source>
</reference>
<accession>A0A5Q0BHF2</accession>
<dbReference type="SMART" id="SM00460">
    <property type="entry name" value="TGc"/>
    <property type="match status" value="1"/>
</dbReference>
<dbReference type="InterPro" id="IPR018667">
    <property type="entry name" value="DUF2126"/>
</dbReference>
<evidence type="ECO:0000313" key="2">
    <source>
        <dbReference type="EMBL" id="QFY43253.1"/>
    </source>
</evidence>
<dbReference type="InterPro" id="IPR038765">
    <property type="entry name" value="Papain-like_cys_pep_sf"/>
</dbReference>
<dbReference type="EMBL" id="CP044205">
    <property type="protein sequence ID" value="QFY43253.1"/>
    <property type="molecule type" value="Genomic_DNA"/>
</dbReference>
<dbReference type="Proteomes" id="UP000325755">
    <property type="component" value="Chromosome"/>
</dbReference>
<dbReference type="InParanoid" id="A0A5Q0BHF2"/>
<dbReference type="Pfam" id="PF01841">
    <property type="entry name" value="Transglut_core"/>
    <property type="match status" value="1"/>
</dbReference>
<dbReference type="AlphaFoldDB" id="A0A5Q0BHF2"/>
<proteinExistence type="predicted"/>
<dbReference type="SUPFAM" id="SSF54001">
    <property type="entry name" value="Cysteine proteinases"/>
    <property type="match status" value="1"/>
</dbReference>
<keyword evidence="3" id="KW-1185">Reference proteome</keyword>
<evidence type="ECO:0000259" key="1">
    <source>
        <dbReference type="SMART" id="SM00460"/>
    </source>
</evidence>
<dbReference type="RefSeq" id="WP_153249233.1">
    <property type="nucleotide sequence ID" value="NZ_CP044205.1"/>
</dbReference>
<dbReference type="Pfam" id="PF08379">
    <property type="entry name" value="Bact_transglu_N"/>
    <property type="match status" value="1"/>
</dbReference>
<dbReference type="InterPro" id="IPR002931">
    <property type="entry name" value="Transglutaminase-like"/>
</dbReference>
<feature type="domain" description="Transglutaminase-like" evidence="1">
    <location>
        <begin position="172"/>
        <end position="248"/>
    </location>
</feature>
<dbReference type="Pfam" id="PF09899">
    <property type="entry name" value="DUF2126"/>
    <property type="match status" value="1"/>
</dbReference>
<dbReference type="KEGG" id="mmob:F6R98_11995"/>
<dbReference type="OrthoDB" id="9804872at2"/>
<organism evidence="2 3">
    <name type="scientific">Candidatus Methylospira mobilis</name>
    <dbReference type="NCBI Taxonomy" id="1808979"/>
    <lineage>
        <taxon>Bacteria</taxon>
        <taxon>Pseudomonadati</taxon>
        <taxon>Pseudomonadota</taxon>
        <taxon>Gammaproteobacteria</taxon>
        <taxon>Methylococcales</taxon>
        <taxon>Methylococcaceae</taxon>
        <taxon>Candidatus Methylospira</taxon>
    </lineage>
</organism>
<name>A0A5Q0BHF2_9GAMM</name>
<dbReference type="InterPro" id="IPR013589">
    <property type="entry name" value="Bac_transglu_N"/>
</dbReference>
<dbReference type="PANTHER" id="PTHR33490:SF1">
    <property type="entry name" value="SLL1233 PROTEIN"/>
    <property type="match status" value="1"/>
</dbReference>
<protein>
    <submittedName>
        <fullName evidence="2">Transglutaminase family protein</fullName>
    </submittedName>
</protein>
<evidence type="ECO:0000313" key="3">
    <source>
        <dbReference type="Proteomes" id="UP000325755"/>
    </source>
</evidence>